<accession>A0ABZ2R844</accession>
<evidence type="ECO:0000256" key="3">
    <source>
        <dbReference type="ARBA" id="ARBA00023121"/>
    </source>
</evidence>
<reference evidence="6 7" key="1">
    <citation type="submission" date="2024-03" db="EMBL/GenBank/DDBJ databases">
        <title>Rhodococcus navarretei sp. nov. and Pseudarthrobacter quantumdoti sp. nov., two new species with the ability to biosynthesize Quantum Dots isolated from soil samples at Union Glacier, Antarctica.</title>
        <authorList>
            <person name="Vargas M."/>
        </authorList>
    </citation>
    <scope>NUCLEOTIDE SEQUENCE [LARGE SCALE GENOMIC DNA]</scope>
    <source>
        <strain evidence="6 7">RC-2-3</strain>
    </source>
</reference>
<keyword evidence="3" id="KW-0446">Lipid-binding</keyword>
<dbReference type="Gene3D" id="1.10.3630.10">
    <property type="entry name" value="yeast vps74-n-term truncation variant domain like"/>
    <property type="match status" value="1"/>
</dbReference>
<dbReference type="EMBL" id="CP148033">
    <property type="protein sequence ID" value="WXK93572.1"/>
    <property type="molecule type" value="Genomic_DNA"/>
</dbReference>
<feature type="region of interest" description="Disordered" evidence="5">
    <location>
        <begin position="153"/>
        <end position="196"/>
    </location>
</feature>
<evidence type="ECO:0000256" key="4">
    <source>
        <dbReference type="ARBA" id="ARBA00023136"/>
    </source>
</evidence>
<evidence type="ECO:0000313" key="6">
    <source>
        <dbReference type="EMBL" id="WXK93572.1"/>
    </source>
</evidence>
<evidence type="ECO:0000256" key="2">
    <source>
        <dbReference type="ARBA" id="ARBA00023034"/>
    </source>
</evidence>
<sequence>MNAETPQAVELSLPQAFLLLATDDKDGKPEVPVFALRTTVAGAILAELDLLGAIGLEGKHVRATGTTPETELQHELELIRGKSRPHSPRRWVSMLEGRAQTQRIYEQMAAAGMVEHAGEKHLGRFRAVRYPEKDHAPEAALLEKIRTALRAAPSGLQPPESGAAEAGAAEAGAATGPESATSEATPATAKPATTGPEPRTIALIALMQAAGLLGKLFPEADRIRASELAKDYWPSRAVEDELRMIRLAEEEAANL</sequence>
<dbReference type="RefSeq" id="WP_406636048.1">
    <property type="nucleotide sequence ID" value="NZ_CP148033.1"/>
</dbReference>
<keyword evidence="7" id="KW-1185">Reference proteome</keyword>
<evidence type="ECO:0000313" key="7">
    <source>
        <dbReference type="Proteomes" id="UP001623384"/>
    </source>
</evidence>
<comment type="subcellular location">
    <subcellularLocation>
        <location evidence="1">Golgi apparatus membrane</location>
        <topology evidence="1">Peripheral membrane protein</topology>
        <orientation evidence="1">Cytoplasmic side</orientation>
    </subcellularLocation>
</comment>
<gene>
    <name evidence="6" type="ORF">WHH00_01865</name>
</gene>
<name>A0ABZ2R844_9MICC</name>
<organism evidence="6 7">
    <name type="scientific">Pseudarthrobacter quantipunctorum</name>
    <dbReference type="NCBI Taxonomy" id="3128980"/>
    <lineage>
        <taxon>Bacteria</taxon>
        <taxon>Bacillati</taxon>
        <taxon>Actinomycetota</taxon>
        <taxon>Actinomycetes</taxon>
        <taxon>Micrococcales</taxon>
        <taxon>Micrococcaceae</taxon>
        <taxon>Pseudarthrobacter</taxon>
    </lineage>
</organism>
<dbReference type="InterPro" id="IPR038261">
    <property type="entry name" value="GPP34-like_sf"/>
</dbReference>
<dbReference type="Proteomes" id="UP001623384">
    <property type="component" value="Chromosome"/>
</dbReference>
<dbReference type="InterPro" id="IPR008628">
    <property type="entry name" value="GPP34-like"/>
</dbReference>
<dbReference type="Pfam" id="PF05719">
    <property type="entry name" value="GPP34"/>
    <property type="match status" value="1"/>
</dbReference>
<evidence type="ECO:0000256" key="5">
    <source>
        <dbReference type="SAM" id="MobiDB-lite"/>
    </source>
</evidence>
<evidence type="ECO:0000256" key="1">
    <source>
        <dbReference type="ARBA" id="ARBA00004255"/>
    </source>
</evidence>
<keyword evidence="2" id="KW-0333">Golgi apparatus</keyword>
<proteinExistence type="predicted"/>
<keyword evidence="4" id="KW-0472">Membrane</keyword>
<feature type="compositionally biased region" description="Low complexity" evidence="5">
    <location>
        <begin position="158"/>
        <end position="196"/>
    </location>
</feature>
<protein>
    <submittedName>
        <fullName evidence="6">GPP34 family phosphoprotein</fullName>
    </submittedName>
</protein>